<feature type="transmembrane region" description="Helical" evidence="7">
    <location>
        <begin position="182"/>
        <end position="205"/>
    </location>
</feature>
<evidence type="ECO:0000256" key="7">
    <source>
        <dbReference type="SAM" id="Phobius"/>
    </source>
</evidence>
<feature type="transmembrane region" description="Helical" evidence="7">
    <location>
        <begin position="90"/>
        <end position="110"/>
    </location>
</feature>
<dbReference type="OrthoDB" id="1837345at2"/>
<dbReference type="GO" id="GO:0015297">
    <property type="term" value="F:antiporter activity"/>
    <property type="evidence" value="ECO:0007669"/>
    <property type="project" value="InterPro"/>
</dbReference>
<keyword evidence="2" id="KW-0813">Transport</keyword>
<dbReference type="AlphaFoldDB" id="A0A1M6BJG9"/>
<keyword evidence="6 7" id="KW-0472">Membrane</keyword>
<feature type="transmembrane region" description="Helical" evidence="7">
    <location>
        <begin position="311"/>
        <end position="335"/>
    </location>
</feature>
<dbReference type="GeneID" id="89511763"/>
<gene>
    <name evidence="9" type="ORF">SAMN02745229_03171</name>
</gene>
<feature type="transmembrane region" description="Helical" evidence="7">
    <location>
        <begin position="404"/>
        <end position="424"/>
    </location>
</feature>
<comment type="subcellular location">
    <subcellularLocation>
        <location evidence="1">Cell membrane</location>
        <topology evidence="1">Multi-pass membrane protein</topology>
    </subcellularLocation>
</comment>
<keyword evidence="10" id="KW-1185">Reference proteome</keyword>
<dbReference type="Proteomes" id="UP000184278">
    <property type="component" value="Unassembled WGS sequence"/>
</dbReference>
<dbReference type="PANTHER" id="PTHR43549">
    <property type="entry name" value="MULTIDRUG RESISTANCE PROTEIN YPNP-RELATED"/>
    <property type="match status" value="1"/>
</dbReference>
<keyword evidence="4 7" id="KW-0812">Transmembrane</keyword>
<dbReference type="EMBL" id="FQXK01000031">
    <property type="protein sequence ID" value="SHI48930.1"/>
    <property type="molecule type" value="Genomic_DNA"/>
</dbReference>
<feature type="transmembrane region" description="Helical" evidence="7">
    <location>
        <begin position="12"/>
        <end position="35"/>
    </location>
</feature>
<evidence type="ECO:0000256" key="2">
    <source>
        <dbReference type="ARBA" id="ARBA00022448"/>
    </source>
</evidence>
<dbReference type="Pfam" id="PF13581">
    <property type="entry name" value="HATPase_c_2"/>
    <property type="match status" value="1"/>
</dbReference>
<reference evidence="10" key="1">
    <citation type="submission" date="2016-11" db="EMBL/GenBank/DDBJ databases">
        <authorList>
            <person name="Varghese N."/>
            <person name="Submissions S."/>
        </authorList>
    </citation>
    <scope>NUCLEOTIDE SEQUENCE [LARGE SCALE GENOMIC DNA]</scope>
    <source>
        <strain evidence="10">DSM 3071</strain>
    </source>
</reference>
<dbReference type="PANTHER" id="PTHR43549:SF2">
    <property type="entry name" value="MULTIDRUG RESISTANCE PROTEIN NORM-RELATED"/>
    <property type="match status" value="1"/>
</dbReference>
<feature type="transmembrane region" description="Helical" evidence="7">
    <location>
        <begin position="266"/>
        <end position="290"/>
    </location>
</feature>
<protein>
    <submittedName>
        <fullName evidence="9">Na+-driven multidrug efflux pump</fullName>
    </submittedName>
</protein>
<dbReference type="InterPro" id="IPR003594">
    <property type="entry name" value="HATPase_dom"/>
</dbReference>
<dbReference type="InterPro" id="IPR002528">
    <property type="entry name" value="MATE_fam"/>
</dbReference>
<dbReference type="Pfam" id="PF01554">
    <property type="entry name" value="MatE"/>
    <property type="match status" value="2"/>
</dbReference>
<feature type="domain" description="Histidine kinase/HSP90-like ATPase" evidence="8">
    <location>
        <begin position="460"/>
        <end position="576"/>
    </location>
</feature>
<feature type="transmembrane region" description="Helical" evidence="7">
    <location>
        <begin position="341"/>
        <end position="364"/>
    </location>
</feature>
<evidence type="ECO:0000256" key="1">
    <source>
        <dbReference type="ARBA" id="ARBA00004651"/>
    </source>
</evidence>
<evidence type="ECO:0000256" key="5">
    <source>
        <dbReference type="ARBA" id="ARBA00022989"/>
    </source>
</evidence>
<evidence type="ECO:0000313" key="9">
    <source>
        <dbReference type="EMBL" id="SHI48930.1"/>
    </source>
</evidence>
<feature type="transmembrane region" description="Helical" evidence="7">
    <location>
        <begin position="226"/>
        <end position="246"/>
    </location>
</feature>
<name>A0A1M6BJG9_BUTFI</name>
<feature type="transmembrane region" description="Helical" evidence="7">
    <location>
        <begin position="125"/>
        <end position="147"/>
    </location>
</feature>
<organism evidence="9 10">
    <name type="scientific">Butyrivibrio fibrisolvens DSM 3071</name>
    <dbReference type="NCBI Taxonomy" id="1121131"/>
    <lineage>
        <taxon>Bacteria</taxon>
        <taxon>Bacillati</taxon>
        <taxon>Bacillota</taxon>
        <taxon>Clostridia</taxon>
        <taxon>Lachnospirales</taxon>
        <taxon>Lachnospiraceae</taxon>
        <taxon>Butyrivibrio</taxon>
    </lineage>
</organism>
<dbReference type="InterPro" id="IPR036890">
    <property type="entry name" value="HATPase_C_sf"/>
</dbReference>
<evidence type="ECO:0000256" key="6">
    <source>
        <dbReference type="ARBA" id="ARBA00023136"/>
    </source>
</evidence>
<dbReference type="InterPro" id="IPR052031">
    <property type="entry name" value="Membrane_Transporter-Flippase"/>
</dbReference>
<dbReference type="GO" id="GO:0005886">
    <property type="term" value="C:plasma membrane"/>
    <property type="evidence" value="ECO:0007669"/>
    <property type="project" value="UniProtKB-SubCell"/>
</dbReference>
<accession>A0A1M6BJG9</accession>
<sequence>MNSKIFFKLLPVQIMIVAMGSINSVVDGVIAGRFINAASVGVIGLFFVMVNMISAISSVFLGGSSVLCGRYMGMGDIDKTRGIVSLNQTVITLIGAVLTVICAFFSGLIADLCGASPELRGELKLYIIGFSIGIIPQLLGAQVAAFLQLERQSLRNYIGVAAMIVSNVVFNITFVVVFNLGIFGLALSTSMCNWIYFIILETYYLSPKAQLRYDIKNIYWEKTLELIKIGFPGALLVFCLALREIVLNRVVITYAGQDGLSAKSSLGMIGGFFIALCLGGGAVIRMLASVNVGEEDRDSIKDLIKLSFTKVLIMSVVIAAIVVMISGMVVSIFFADTTSNVYHLAHQFFVIYGLSIPLIMVVQIETNYLQAMGQNICVNIFSLIDGLFSVIIPAIILAPVLGALGIWLATPIGIVISAVVYPIYAMIFWKRVPRNSDEWLLFKDDFGVPDEDRLVLRIKDKDDVSTTSQKVQEFCTGKGFDKKKAYYSALCLEEMTRNVVEHGFSMDAKAHFLEARVVKKGGTIILRIKDDCKSFDPVDMAGHLNSEDITKNIGIRMVMKLASSANYQNLLGLNVLTIEIA</sequence>
<proteinExistence type="predicted"/>
<keyword evidence="5 7" id="KW-1133">Transmembrane helix</keyword>
<feature type="transmembrane region" description="Helical" evidence="7">
    <location>
        <begin position="376"/>
        <end position="398"/>
    </location>
</feature>
<dbReference type="GO" id="GO:0042910">
    <property type="term" value="F:xenobiotic transmembrane transporter activity"/>
    <property type="evidence" value="ECO:0007669"/>
    <property type="project" value="InterPro"/>
</dbReference>
<dbReference type="Gene3D" id="3.30.565.10">
    <property type="entry name" value="Histidine kinase-like ATPase, C-terminal domain"/>
    <property type="match status" value="1"/>
</dbReference>
<keyword evidence="3" id="KW-1003">Cell membrane</keyword>
<evidence type="ECO:0000256" key="3">
    <source>
        <dbReference type="ARBA" id="ARBA00022475"/>
    </source>
</evidence>
<evidence type="ECO:0000313" key="10">
    <source>
        <dbReference type="Proteomes" id="UP000184278"/>
    </source>
</evidence>
<dbReference type="STRING" id="1121131.SAMN02745229_03171"/>
<dbReference type="RefSeq" id="WP_073389189.1">
    <property type="nucleotide sequence ID" value="NZ_FQXK01000031.1"/>
</dbReference>
<feature type="transmembrane region" description="Helical" evidence="7">
    <location>
        <begin position="154"/>
        <end position="176"/>
    </location>
</feature>
<feature type="transmembrane region" description="Helical" evidence="7">
    <location>
        <begin position="41"/>
        <end position="69"/>
    </location>
</feature>
<evidence type="ECO:0000256" key="4">
    <source>
        <dbReference type="ARBA" id="ARBA00022692"/>
    </source>
</evidence>
<evidence type="ECO:0000259" key="8">
    <source>
        <dbReference type="Pfam" id="PF13581"/>
    </source>
</evidence>